<dbReference type="Proteomes" id="UP001177670">
    <property type="component" value="Unassembled WGS sequence"/>
</dbReference>
<feature type="compositionally biased region" description="Basic and acidic residues" evidence="1">
    <location>
        <begin position="128"/>
        <end position="138"/>
    </location>
</feature>
<dbReference type="EMBL" id="JAHYIQ010000004">
    <property type="protein sequence ID" value="KAK1132438.1"/>
    <property type="molecule type" value="Genomic_DNA"/>
</dbReference>
<proteinExistence type="predicted"/>
<gene>
    <name evidence="2" type="ORF">K0M31_013824</name>
</gene>
<name>A0AA40G7D0_9HYME</name>
<evidence type="ECO:0000313" key="2">
    <source>
        <dbReference type="EMBL" id="KAK1132438.1"/>
    </source>
</evidence>
<keyword evidence="3" id="KW-1185">Reference proteome</keyword>
<feature type="compositionally biased region" description="Basic and acidic residues" evidence="1">
    <location>
        <begin position="76"/>
        <end position="87"/>
    </location>
</feature>
<accession>A0AA40G7D0</accession>
<evidence type="ECO:0000313" key="3">
    <source>
        <dbReference type="Proteomes" id="UP001177670"/>
    </source>
</evidence>
<feature type="compositionally biased region" description="Basic and acidic residues" evidence="1">
    <location>
        <begin position="49"/>
        <end position="68"/>
    </location>
</feature>
<organism evidence="2 3">
    <name type="scientific">Melipona bicolor</name>
    <dbReference type="NCBI Taxonomy" id="60889"/>
    <lineage>
        <taxon>Eukaryota</taxon>
        <taxon>Metazoa</taxon>
        <taxon>Ecdysozoa</taxon>
        <taxon>Arthropoda</taxon>
        <taxon>Hexapoda</taxon>
        <taxon>Insecta</taxon>
        <taxon>Pterygota</taxon>
        <taxon>Neoptera</taxon>
        <taxon>Endopterygota</taxon>
        <taxon>Hymenoptera</taxon>
        <taxon>Apocrita</taxon>
        <taxon>Aculeata</taxon>
        <taxon>Apoidea</taxon>
        <taxon>Anthophila</taxon>
        <taxon>Apidae</taxon>
        <taxon>Melipona</taxon>
    </lineage>
</organism>
<evidence type="ECO:0000256" key="1">
    <source>
        <dbReference type="SAM" id="MobiDB-lite"/>
    </source>
</evidence>
<dbReference type="AlphaFoldDB" id="A0AA40G7D0"/>
<reference evidence="2" key="1">
    <citation type="submission" date="2021-10" db="EMBL/GenBank/DDBJ databases">
        <title>Melipona bicolor Genome sequencing and assembly.</title>
        <authorList>
            <person name="Araujo N.S."/>
            <person name="Arias M.C."/>
        </authorList>
    </citation>
    <scope>NUCLEOTIDE SEQUENCE</scope>
    <source>
        <strain evidence="2">USP_2M_L1-L4_2017</strain>
        <tissue evidence="2">Whole body</tissue>
    </source>
</reference>
<protein>
    <submittedName>
        <fullName evidence="2">Uncharacterized protein</fullName>
    </submittedName>
</protein>
<comment type="caution">
    <text evidence="2">The sequence shown here is derived from an EMBL/GenBank/DDBJ whole genome shotgun (WGS) entry which is preliminary data.</text>
</comment>
<feature type="region of interest" description="Disordered" evidence="1">
    <location>
        <begin position="27"/>
        <end position="172"/>
    </location>
</feature>
<sequence>MIGGRKPSTPISGQALRKAWQIPSFGGTFTPTWRAQHGRGRAATTPPFLEDRGESRARARRENFLDGRRGRRRKERRGETRARKEGEVEPLLQITGKQEGRNPSGSGDGVRGGGRRPEAEAASAKTAEGGRARGREAVAKAAEGGVSGKVEPAGDDKLTRVKGATSNVAAQI</sequence>